<reference evidence="1" key="1">
    <citation type="journal article" date="2012" name="PLoS ONE">
        <title>Gene sets for utilization of primary and secondary nutrition supplies in the distal gut of endangered iberian lynx.</title>
        <authorList>
            <person name="Alcaide M."/>
            <person name="Messina E."/>
            <person name="Richter M."/>
            <person name="Bargiela R."/>
            <person name="Peplies J."/>
            <person name="Huws S.A."/>
            <person name="Newbold C.J."/>
            <person name="Golyshin P.N."/>
            <person name="Simon M.A."/>
            <person name="Lopez G."/>
            <person name="Yakimov M.M."/>
            <person name="Ferrer M."/>
        </authorList>
    </citation>
    <scope>NUCLEOTIDE SEQUENCE</scope>
</reference>
<evidence type="ECO:0000313" key="1">
    <source>
        <dbReference type="EMBL" id="EJW95788.1"/>
    </source>
</evidence>
<organism evidence="1">
    <name type="scientific">gut metagenome</name>
    <dbReference type="NCBI Taxonomy" id="749906"/>
    <lineage>
        <taxon>unclassified sequences</taxon>
        <taxon>metagenomes</taxon>
        <taxon>organismal metagenomes</taxon>
    </lineage>
</organism>
<gene>
    <name evidence="1" type="ORF">EVA_16104</name>
</gene>
<name>J9FMW6_9ZZZZ</name>
<sequence>MGLNRSDYKIDIAVDKEARTITVSDNGIGMSMEEAENNLGSYCKKRFL</sequence>
<dbReference type="EMBL" id="AMCI01005606">
    <property type="protein sequence ID" value="EJW95788.1"/>
    <property type="molecule type" value="Genomic_DNA"/>
</dbReference>
<dbReference type="AlphaFoldDB" id="J9FMW6"/>
<accession>J9FMW6</accession>
<proteinExistence type="predicted"/>
<dbReference type="SUPFAM" id="SSF55874">
    <property type="entry name" value="ATPase domain of HSP90 chaperone/DNA topoisomerase II/histidine kinase"/>
    <property type="match status" value="1"/>
</dbReference>
<comment type="caution">
    <text evidence="1">The sequence shown here is derived from an EMBL/GenBank/DDBJ whole genome shotgun (WGS) entry which is preliminary data.</text>
</comment>
<dbReference type="InterPro" id="IPR036890">
    <property type="entry name" value="HATPase_C_sf"/>
</dbReference>
<dbReference type="Gene3D" id="3.30.565.10">
    <property type="entry name" value="Histidine kinase-like ATPase, C-terminal domain"/>
    <property type="match status" value="1"/>
</dbReference>
<protein>
    <submittedName>
        <fullName evidence="1">Chaperone protein htpG</fullName>
    </submittedName>
</protein>